<gene>
    <name evidence="2" type="ORF">NC661_14750</name>
</gene>
<dbReference type="AlphaFoldDB" id="A0A9X4AKP2"/>
<feature type="transmembrane region" description="Helical" evidence="1">
    <location>
        <begin position="187"/>
        <end position="210"/>
    </location>
</feature>
<dbReference type="RefSeq" id="WP_259870881.1">
    <property type="nucleotide sequence ID" value="NZ_JAOALK010000055.1"/>
</dbReference>
<evidence type="ECO:0000313" key="2">
    <source>
        <dbReference type="EMBL" id="MDC3421630.1"/>
    </source>
</evidence>
<dbReference type="SUPFAM" id="SSF50156">
    <property type="entry name" value="PDZ domain-like"/>
    <property type="match status" value="1"/>
</dbReference>
<feature type="transmembrane region" description="Helical" evidence="1">
    <location>
        <begin position="56"/>
        <end position="75"/>
    </location>
</feature>
<keyword evidence="1" id="KW-0472">Membrane</keyword>
<dbReference type="EMBL" id="JAMQJZ010000012">
    <property type="protein sequence ID" value="MDC3421630.1"/>
    <property type="molecule type" value="Genomic_DNA"/>
</dbReference>
<feature type="transmembrane region" description="Helical" evidence="1">
    <location>
        <begin position="135"/>
        <end position="157"/>
    </location>
</feature>
<reference evidence="2" key="1">
    <citation type="submission" date="2022-06" db="EMBL/GenBank/DDBJ databases">
        <title>Aquibacillus sp. a new bacterium isolated from soil saline samples.</title>
        <authorList>
            <person name="Galisteo C."/>
            <person name="De La Haba R."/>
            <person name="Sanchez-Porro C."/>
            <person name="Ventosa A."/>
        </authorList>
    </citation>
    <scope>NUCLEOTIDE SEQUENCE</scope>
    <source>
        <strain evidence="2">JCM 12387</strain>
    </source>
</reference>
<dbReference type="Gene3D" id="2.30.42.10">
    <property type="match status" value="1"/>
</dbReference>
<evidence type="ECO:0000313" key="3">
    <source>
        <dbReference type="Proteomes" id="UP001145072"/>
    </source>
</evidence>
<dbReference type="InterPro" id="IPR036034">
    <property type="entry name" value="PDZ_sf"/>
</dbReference>
<accession>A0A9X4AKP2</accession>
<feature type="transmembrane region" description="Helical" evidence="1">
    <location>
        <begin position="245"/>
        <end position="265"/>
    </location>
</feature>
<feature type="transmembrane region" description="Helical" evidence="1">
    <location>
        <begin position="12"/>
        <end position="31"/>
    </location>
</feature>
<comment type="caution">
    <text evidence="2">The sequence shown here is derived from an EMBL/GenBank/DDBJ whole genome shotgun (WGS) entry which is preliminary data.</text>
</comment>
<evidence type="ECO:0000256" key="1">
    <source>
        <dbReference type="SAM" id="Phobius"/>
    </source>
</evidence>
<feature type="transmembrane region" description="Helical" evidence="1">
    <location>
        <begin position="105"/>
        <end position="123"/>
    </location>
</feature>
<feature type="transmembrane region" description="Helical" evidence="1">
    <location>
        <begin position="81"/>
        <end position="98"/>
    </location>
</feature>
<keyword evidence="1" id="KW-0812">Transmembrane</keyword>
<keyword evidence="1" id="KW-1133">Transmembrane helix</keyword>
<keyword evidence="3" id="KW-1185">Reference proteome</keyword>
<proteinExistence type="predicted"/>
<name>A0A9X4AKP2_9BACI</name>
<organism evidence="2 3">
    <name type="scientific">Aquibacillus koreensis</name>
    <dbReference type="NCBI Taxonomy" id="279446"/>
    <lineage>
        <taxon>Bacteria</taxon>
        <taxon>Bacillati</taxon>
        <taxon>Bacillota</taxon>
        <taxon>Bacilli</taxon>
        <taxon>Bacillales</taxon>
        <taxon>Bacillaceae</taxon>
        <taxon>Aquibacillus</taxon>
    </lineage>
</organism>
<sequence>MVEWLIELGRGIGRLFLSPLFYWFFIVLLIAHKSRVKKERRHFGTKIYDIFYEMKHTWLISLISGIVLSVIVMVAGVSLSYPVILLLSIITILLSIVGRFTWLSAAYIFSFTYIVLLVIRTFFTDYVPAAWLEDLQQVDFVSFTTLLGIFLVIEAIIMMRMRQNHTFPELVKGNRGKWVGQHRMKKITMIPFFTLIPGGPIVSFASWWPVFDVNGTSYSLMLVPIIFGFEHVVKGTIPVKAFRTLGNAVLILGLITIGIAVTGYYLSVLTLVSAIIAILGREFISYRFRLNDQMKQAFFSPEPNGLLVLGVIPNTPGESLELMPGEKIMKVNGRVVTSEQAFYEALQANSAYCKLDIRDVRGELRFAQRAIYQGEHHELGILFAKEHYRNNDLKSRKKAQ</sequence>
<dbReference type="Proteomes" id="UP001145072">
    <property type="component" value="Unassembled WGS sequence"/>
</dbReference>
<protein>
    <submittedName>
        <fullName evidence="2">PDZ domain-containing protein</fullName>
    </submittedName>
</protein>